<keyword evidence="2" id="KW-1185">Reference proteome</keyword>
<dbReference type="EMBL" id="JAULSN010000012">
    <property type="protein sequence ID" value="KAK3361100.1"/>
    <property type="molecule type" value="Genomic_DNA"/>
</dbReference>
<proteinExistence type="predicted"/>
<comment type="caution">
    <text evidence="1">The sequence shown here is derived from an EMBL/GenBank/DDBJ whole genome shotgun (WGS) entry which is preliminary data.</text>
</comment>
<name>A0AAE0JTD0_9PEZI</name>
<accession>A0AAE0JTD0</accession>
<reference evidence="1" key="1">
    <citation type="journal article" date="2023" name="Mol. Phylogenet. Evol.">
        <title>Genome-scale phylogeny and comparative genomics of the fungal order Sordariales.</title>
        <authorList>
            <person name="Hensen N."/>
            <person name="Bonometti L."/>
            <person name="Westerberg I."/>
            <person name="Brannstrom I.O."/>
            <person name="Guillou S."/>
            <person name="Cros-Aarteil S."/>
            <person name="Calhoun S."/>
            <person name="Haridas S."/>
            <person name="Kuo A."/>
            <person name="Mondo S."/>
            <person name="Pangilinan J."/>
            <person name="Riley R."/>
            <person name="LaButti K."/>
            <person name="Andreopoulos B."/>
            <person name="Lipzen A."/>
            <person name="Chen C."/>
            <person name="Yan M."/>
            <person name="Daum C."/>
            <person name="Ng V."/>
            <person name="Clum A."/>
            <person name="Steindorff A."/>
            <person name="Ohm R.A."/>
            <person name="Martin F."/>
            <person name="Silar P."/>
            <person name="Natvig D.O."/>
            <person name="Lalanne C."/>
            <person name="Gautier V."/>
            <person name="Ament-Velasquez S.L."/>
            <person name="Kruys A."/>
            <person name="Hutchinson M.I."/>
            <person name="Powell A.J."/>
            <person name="Barry K."/>
            <person name="Miller A.N."/>
            <person name="Grigoriev I.V."/>
            <person name="Debuchy R."/>
            <person name="Gladieux P."/>
            <person name="Hiltunen Thoren M."/>
            <person name="Johannesson H."/>
        </authorList>
    </citation>
    <scope>NUCLEOTIDE SEQUENCE</scope>
    <source>
        <strain evidence="1">CBS 958.72</strain>
    </source>
</reference>
<dbReference type="Proteomes" id="UP001287356">
    <property type="component" value="Unassembled WGS sequence"/>
</dbReference>
<dbReference type="AlphaFoldDB" id="A0AAE0JTD0"/>
<evidence type="ECO:0000313" key="2">
    <source>
        <dbReference type="Proteomes" id="UP001287356"/>
    </source>
</evidence>
<reference evidence="1" key="2">
    <citation type="submission" date="2023-06" db="EMBL/GenBank/DDBJ databases">
        <authorList>
            <consortium name="Lawrence Berkeley National Laboratory"/>
            <person name="Haridas S."/>
            <person name="Hensen N."/>
            <person name="Bonometti L."/>
            <person name="Westerberg I."/>
            <person name="Brannstrom I.O."/>
            <person name="Guillou S."/>
            <person name="Cros-Aarteil S."/>
            <person name="Calhoun S."/>
            <person name="Kuo A."/>
            <person name="Mondo S."/>
            <person name="Pangilinan J."/>
            <person name="Riley R."/>
            <person name="Labutti K."/>
            <person name="Andreopoulos B."/>
            <person name="Lipzen A."/>
            <person name="Chen C."/>
            <person name="Yanf M."/>
            <person name="Daum C."/>
            <person name="Ng V."/>
            <person name="Clum A."/>
            <person name="Steindorff A."/>
            <person name="Ohm R."/>
            <person name="Martin F."/>
            <person name="Silar P."/>
            <person name="Natvig D."/>
            <person name="Lalanne C."/>
            <person name="Gautier V."/>
            <person name="Ament-Velasquez S.L."/>
            <person name="Kruys A."/>
            <person name="Hutchinson M.I."/>
            <person name="Powell A.J."/>
            <person name="Barry K."/>
            <person name="Miller A.N."/>
            <person name="Grigoriev I.V."/>
            <person name="Debuchy R."/>
            <person name="Gladieux P."/>
            <person name="Thoren M.H."/>
            <person name="Johannesson H."/>
        </authorList>
    </citation>
    <scope>NUCLEOTIDE SEQUENCE</scope>
    <source>
        <strain evidence="1">CBS 958.72</strain>
    </source>
</reference>
<evidence type="ECO:0000313" key="1">
    <source>
        <dbReference type="EMBL" id="KAK3361100.1"/>
    </source>
</evidence>
<organism evidence="1 2">
    <name type="scientific">Lasiosphaeria ovina</name>
    <dbReference type="NCBI Taxonomy" id="92902"/>
    <lineage>
        <taxon>Eukaryota</taxon>
        <taxon>Fungi</taxon>
        <taxon>Dikarya</taxon>
        <taxon>Ascomycota</taxon>
        <taxon>Pezizomycotina</taxon>
        <taxon>Sordariomycetes</taxon>
        <taxon>Sordariomycetidae</taxon>
        <taxon>Sordariales</taxon>
        <taxon>Lasiosphaeriaceae</taxon>
        <taxon>Lasiosphaeria</taxon>
    </lineage>
</organism>
<protein>
    <submittedName>
        <fullName evidence="1">Uncharacterized protein</fullName>
    </submittedName>
</protein>
<sequence>MDLLLLLCRPAVGRRPPRASSSSGSSICSSSTLSGRWRLLRRLHAKSSAATMNTVPKMEAITMPAVWSEDNLLLLVGELGAGTRASAGFVLACPGSVDVAVHSVEGSNPTPSWVVGVGVEYVEACCGVSVGNVGLGDKLEVGVVAGAGAVGTEGKVGDETGAGSSESVLVLVTVLVQNVAGLPINGGFPGGTPKTGGGSTGPWRMWIVSLFSANSSLRNAALGGFTMFSRPGTKPSLLRRVCIVPGVRL</sequence>
<gene>
    <name evidence="1" type="ORF">B0T24DRAFT_642322</name>
</gene>